<accession>A0A8J6HI00</accession>
<dbReference type="InterPro" id="IPR036318">
    <property type="entry name" value="FAD-bd_PCMH-like_sf"/>
</dbReference>
<evidence type="ECO:0000256" key="2">
    <source>
        <dbReference type="ARBA" id="ARBA00004670"/>
    </source>
</evidence>
<dbReference type="EC" id="2.5.1.26" evidence="5"/>
<comment type="subunit">
    <text evidence="4">Homodimer.</text>
</comment>
<evidence type="ECO:0000256" key="10">
    <source>
        <dbReference type="PIRSR" id="PIRSR625650-2"/>
    </source>
</evidence>
<evidence type="ECO:0000256" key="6">
    <source>
        <dbReference type="ARBA" id="ARBA00022630"/>
    </source>
</evidence>
<feature type="region of interest" description="Disordered" evidence="13">
    <location>
        <begin position="388"/>
        <end position="443"/>
    </location>
</feature>
<evidence type="ECO:0000256" key="4">
    <source>
        <dbReference type="ARBA" id="ARBA00011738"/>
    </source>
</evidence>
<dbReference type="Gene3D" id="3.30.465.10">
    <property type="match status" value="1"/>
</dbReference>
<dbReference type="PROSITE" id="PS51387">
    <property type="entry name" value="FAD_PCMH"/>
    <property type="match status" value="1"/>
</dbReference>
<dbReference type="Pfam" id="PF02913">
    <property type="entry name" value="FAD-oxidase_C"/>
    <property type="match status" value="1"/>
</dbReference>
<evidence type="ECO:0000256" key="12">
    <source>
        <dbReference type="PIRSR" id="PIRSR625650-4"/>
    </source>
</evidence>
<comment type="cofactor">
    <cofactor evidence="11">
        <name>FAD</name>
        <dbReference type="ChEBI" id="CHEBI:57692"/>
    </cofactor>
</comment>
<comment type="similarity">
    <text evidence="3">Belongs to the FAD-binding oxidoreductase/transferase type 4 family.</text>
</comment>
<feature type="domain" description="FAD-binding PCMH-type" evidence="14">
    <location>
        <begin position="1"/>
        <end position="76"/>
    </location>
</feature>
<comment type="pathway">
    <text evidence="2">Glycerolipid metabolism; ether lipid biosynthesis.</text>
</comment>
<dbReference type="GO" id="GO:0071949">
    <property type="term" value="F:FAD binding"/>
    <property type="evidence" value="ECO:0007669"/>
    <property type="project" value="InterPro"/>
</dbReference>
<evidence type="ECO:0000256" key="8">
    <source>
        <dbReference type="ARBA" id="ARBA00023140"/>
    </source>
</evidence>
<keyword evidence="8" id="KW-0576">Peroxisome</keyword>
<feature type="active site" description="Proton donor/acceptor" evidence="9">
    <location>
        <position position="268"/>
    </location>
</feature>
<dbReference type="InterPro" id="IPR004113">
    <property type="entry name" value="FAD-bd_oxidored_4_C"/>
</dbReference>
<evidence type="ECO:0000256" key="9">
    <source>
        <dbReference type="PIRSR" id="PIRSR625650-1"/>
    </source>
</evidence>
<feature type="binding site" evidence="10">
    <location>
        <position position="206"/>
    </location>
    <ligand>
        <name>substrate</name>
    </ligand>
</feature>
<dbReference type="AlphaFoldDB" id="A0A8J6HI00"/>
<gene>
    <name evidence="15" type="ORF">GEV33_007781</name>
</gene>
<name>A0A8J6HI00_TENMO</name>
<dbReference type="InterPro" id="IPR016169">
    <property type="entry name" value="FAD-bd_PCMH_sub2"/>
</dbReference>
<dbReference type="Proteomes" id="UP000719412">
    <property type="component" value="Unassembled WGS sequence"/>
</dbReference>
<dbReference type="PANTHER" id="PTHR46568:SF1">
    <property type="entry name" value="ALKYLDIHYDROXYACETONEPHOSPHATE SYNTHASE, PEROXISOMAL"/>
    <property type="match status" value="1"/>
</dbReference>
<feature type="compositionally biased region" description="Polar residues" evidence="13">
    <location>
        <begin position="408"/>
        <end position="420"/>
    </location>
</feature>
<sequence length="968" mass="108803">MFDCITPDSYLGMKKNTYGNIEDLLVHVRMVTPRGVLEKNCLVPRMSCGPDFNHVVMGSEGSLGVITEVTIKIRPLPKCQRFGSIVFPDFESGVRCMREVAKQRCQPSSIRLMDNGQFKFGMILKPETSYLGLLVDSLKRFYVTKMKGFDVDSMCVMTLLFEGDEEDVKAHEKKMYSIGLQFGGMPAGQTNGERGYMLTFVIAYIRDLALEYRVVAESFETSVPWDRAVSLCSNVKQCVATHCRALGIKHFMINCRVTQTYDAGCVVYFYLAFSHDQVDDPVKVHHIIETKARDEIVASGGSISHHHGVGKLRKRWYPSTVSQVGVDLYLATKNQLDPNNIFATNNLVRANKQVRDLDVLDISSAHLYTVSQVHDNFGLQINCGAEHGLNTTQSPPHRSENPIGRLQKNCSFGPSSTPSFRTRDNKKSDGAERRTGGVGAGQRALSLPVSSRIWGTSRGVIASEKIFIEKLPKVSQPQSRALELSLHTPDSGGHARAAESCIRGHLPEFTPGLSYPTFISAPADILSIPWICVSVAELAPRRVRRDNIDHNAPYLPLSRALAAPPPHRITQNKRRHGAPVVKRLIRRNDHRKQSNFAGSRIVPGIRGGPPATKHLIRIRPQSHLAPPPLGNLAPRDPPNDAKGAKRDKGDLVKLVFLCCHRGAKFEFASYKLAVKLEEYLRGIINGLGEEMPQHFRNTHTLRRNDTMEHTGYLGNSRVVLNHYDVSTQRAAAKPVNIAPSSRNGSVRPTFICQRLRFAYVRTLGILFCVPVPNRLGPRRRLCSAPESHIRADIQHVALTYESEDEIMGRMHNKGRRGTAHYSKQDIREQYCISDRGLGALESDRQSLFGCLSSHQNSPCSNRASFLTACVRQKVPSDENLYDLYRRHPAEYAPYPRRSRYPWGPLAPEIYRYDEDLKTSYFRRKVHTDPSRYTWMPSDDESVRMEKPRSILEPYQTNQPAPSPPIPPR</sequence>
<evidence type="ECO:0000256" key="13">
    <source>
        <dbReference type="SAM" id="MobiDB-lite"/>
    </source>
</evidence>
<feature type="region of interest" description="Disordered" evidence="13">
    <location>
        <begin position="622"/>
        <end position="645"/>
    </location>
</feature>
<keyword evidence="6" id="KW-0285">Flavoprotein</keyword>
<evidence type="ECO:0000256" key="5">
    <source>
        <dbReference type="ARBA" id="ARBA00012385"/>
    </source>
</evidence>
<comment type="subcellular location">
    <subcellularLocation>
        <location evidence="1">Peroxisome</location>
    </subcellularLocation>
</comment>
<reference evidence="15" key="1">
    <citation type="journal article" date="2020" name="J Insects Food Feed">
        <title>The yellow mealworm (Tenebrio molitor) genome: a resource for the emerging insects as food and feed industry.</title>
        <authorList>
            <person name="Eriksson T."/>
            <person name="Andere A."/>
            <person name="Kelstrup H."/>
            <person name="Emery V."/>
            <person name="Picard C."/>
        </authorList>
    </citation>
    <scope>NUCLEOTIDE SEQUENCE</scope>
    <source>
        <strain evidence="15">Stoneville</strain>
        <tissue evidence="15">Whole head</tissue>
    </source>
</reference>
<organism evidence="15 16">
    <name type="scientific">Tenebrio molitor</name>
    <name type="common">Yellow mealworm beetle</name>
    <dbReference type="NCBI Taxonomy" id="7067"/>
    <lineage>
        <taxon>Eukaryota</taxon>
        <taxon>Metazoa</taxon>
        <taxon>Ecdysozoa</taxon>
        <taxon>Arthropoda</taxon>
        <taxon>Hexapoda</taxon>
        <taxon>Insecta</taxon>
        <taxon>Pterygota</taxon>
        <taxon>Neoptera</taxon>
        <taxon>Endopterygota</taxon>
        <taxon>Coleoptera</taxon>
        <taxon>Polyphaga</taxon>
        <taxon>Cucujiformia</taxon>
        <taxon>Tenebrionidae</taxon>
        <taxon>Tenebrio</taxon>
    </lineage>
</organism>
<feature type="binding site" evidence="11">
    <location>
        <begin position="60"/>
        <end position="66"/>
    </location>
    <ligand>
        <name>FAD</name>
        <dbReference type="ChEBI" id="CHEBI:57692"/>
    </ligand>
</feature>
<evidence type="ECO:0000313" key="16">
    <source>
        <dbReference type="Proteomes" id="UP000719412"/>
    </source>
</evidence>
<reference evidence="15" key="2">
    <citation type="submission" date="2021-08" db="EMBL/GenBank/DDBJ databases">
        <authorList>
            <person name="Eriksson T."/>
        </authorList>
    </citation>
    <scope>NUCLEOTIDE SEQUENCE</scope>
    <source>
        <strain evidence="15">Stoneville</strain>
        <tissue evidence="15">Whole head</tissue>
    </source>
</reference>
<feature type="compositionally biased region" description="Basic and acidic residues" evidence="13">
    <location>
        <begin position="421"/>
        <end position="435"/>
    </location>
</feature>
<evidence type="ECO:0000256" key="1">
    <source>
        <dbReference type="ARBA" id="ARBA00004275"/>
    </source>
</evidence>
<evidence type="ECO:0000256" key="11">
    <source>
        <dbReference type="PIRSR" id="PIRSR625650-3"/>
    </source>
</evidence>
<dbReference type="SUPFAM" id="SSF55103">
    <property type="entry name" value="FAD-linked oxidases, C-terminal domain"/>
    <property type="match status" value="1"/>
</dbReference>
<dbReference type="GO" id="GO:0008610">
    <property type="term" value="P:lipid biosynthetic process"/>
    <property type="evidence" value="ECO:0007669"/>
    <property type="project" value="InterPro"/>
</dbReference>
<dbReference type="PANTHER" id="PTHR46568">
    <property type="entry name" value="ALKYLDIHYDROXYACETONEPHOSPHATE SYNTHASE, PEROXISOMAL"/>
    <property type="match status" value="1"/>
</dbReference>
<comment type="caution">
    <text evidence="15">The sequence shown here is derived from an EMBL/GenBank/DDBJ whole genome shotgun (WGS) entry which is preliminary data.</text>
</comment>
<keyword evidence="7 11" id="KW-0274">FAD</keyword>
<dbReference type="InterPro" id="IPR016171">
    <property type="entry name" value="Vanillyl_alc_oxidase_C-sub2"/>
</dbReference>
<dbReference type="GO" id="GO:0008609">
    <property type="term" value="F:alkylglycerone-phosphate synthase activity"/>
    <property type="evidence" value="ECO:0007669"/>
    <property type="project" value="UniProtKB-EC"/>
</dbReference>
<evidence type="ECO:0000259" key="14">
    <source>
        <dbReference type="PROSITE" id="PS51387"/>
    </source>
</evidence>
<dbReference type="InterPro" id="IPR025650">
    <property type="entry name" value="Alkyl-DHAP_Synthase"/>
</dbReference>
<feature type="compositionally biased region" description="Basic and acidic residues" evidence="13">
    <location>
        <begin position="940"/>
        <end position="949"/>
    </location>
</feature>
<dbReference type="InterPro" id="IPR016166">
    <property type="entry name" value="FAD-bd_PCMH"/>
</dbReference>
<dbReference type="Gene3D" id="3.30.300.330">
    <property type="match status" value="1"/>
</dbReference>
<dbReference type="Gene3D" id="3.30.70.3450">
    <property type="match status" value="1"/>
</dbReference>
<evidence type="ECO:0000313" key="15">
    <source>
        <dbReference type="EMBL" id="KAH0815010.1"/>
    </source>
</evidence>
<dbReference type="GO" id="GO:0005777">
    <property type="term" value="C:peroxisome"/>
    <property type="evidence" value="ECO:0007669"/>
    <property type="project" value="UniProtKB-SubCell"/>
</dbReference>
<dbReference type="InterPro" id="IPR016164">
    <property type="entry name" value="FAD-linked_Oxase-like_C"/>
</dbReference>
<proteinExistence type="inferred from homology"/>
<keyword evidence="16" id="KW-1185">Reference proteome</keyword>
<dbReference type="SUPFAM" id="SSF56176">
    <property type="entry name" value="FAD-binding/transporter-associated domain-like"/>
    <property type="match status" value="1"/>
</dbReference>
<feature type="site" description="Important for enzyme activity" evidence="12">
    <location>
        <position position="111"/>
    </location>
</feature>
<dbReference type="Gene3D" id="1.10.45.10">
    <property type="entry name" value="Vanillyl-alcohol Oxidase, Chain A, domain 4"/>
    <property type="match status" value="1"/>
</dbReference>
<evidence type="ECO:0000256" key="3">
    <source>
        <dbReference type="ARBA" id="ARBA00008000"/>
    </source>
</evidence>
<feature type="region of interest" description="Disordered" evidence="13">
    <location>
        <begin position="932"/>
        <end position="968"/>
    </location>
</feature>
<dbReference type="EMBL" id="JABDTM020023670">
    <property type="protein sequence ID" value="KAH0815010.1"/>
    <property type="molecule type" value="Genomic_DNA"/>
</dbReference>
<evidence type="ECO:0000256" key="7">
    <source>
        <dbReference type="ARBA" id="ARBA00022827"/>
    </source>
</evidence>
<protein>
    <recommendedName>
        <fullName evidence="5">alkylglycerone-phosphate synthase</fullName>
        <ecNumber evidence="5">2.5.1.26</ecNumber>
    </recommendedName>
</protein>